<dbReference type="Proteomes" id="UP000029914">
    <property type="component" value="Chromosome"/>
</dbReference>
<reference evidence="7 8" key="1">
    <citation type="submission" date="2013-09" db="EMBL/GenBank/DDBJ databases">
        <title>Complete genome sequence of Corynebacterium doosanense CAU 212(T) (=DSM 45436(T)), isolated from activated sludge.</title>
        <authorList>
            <person name="Schaffert L."/>
            <person name="Albersmeier A."/>
            <person name="Kalinowski J."/>
            <person name="Ruckert C."/>
        </authorList>
    </citation>
    <scope>NUCLEOTIDE SEQUENCE [LARGE SCALE GENOMIC DNA]</scope>
    <source>
        <strain evidence="7 8">CAU 212</strain>
    </source>
</reference>
<evidence type="ECO:0000256" key="2">
    <source>
        <dbReference type="ARBA" id="ARBA00022475"/>
    </source>
</evidence>
<dbReference type="GO" id="GO:0005886">
    <property type="term" value="C:plasma membrane"/>
    <property type="evidence" value="ECO:0007669"/>
    <property type="project" value="UniProtKB-SubCell"/>
</dbReference>
<dbReference type="HOGENOM" id="CLU_087840_0_0_11"/>
<keyword evidence="2" id="KW-1003">Cell membrane</keyword>
<comment type="subcellular location">
    <subcellularLocation>
        <location evidence="1">Cell membrane</location>
        <topology evidence="1">Multi-pass membrane protein</topology>
    </subcellularLocation>
</comment>
<dbReference type="OrthoDB" id="5638726at2"/>
<evidence type="ECO:0000313" key="7">
    <source>
        <dbReference type="EMBL" id="AIT60907.1"/>
    </source>
</evidence>
<dbReference type="RefSeq" id="WP_018022578.1">
    <property type="nucleotide sequence ID" value="NZ_AQUX01000009.1"/>
</dbReference>
<keyword evidence="4 6" id="KW-1133">Transmembrane helix</keyword>
<name>A0A097IFJ6_9CORY</name>
<keyword evidence="5 6" id="KW-0472">Membrane</keyword>
<dbReference type="InterPro" id="IPR001123">
    <property type="entry name" value="LeuE-type"/>
</dbReference>
<gene>
    <name evidence="7" type="ORF">CDOO_06285</name>
</gene>
<keyword evidence="3 6" id="KW-0812">Transmembrane</keyword>
<dbReference type="PANTHER" id="PTHR30086">
    <property type="entry name" value="ARGININE EXPORTER PROTEIN ARGO"/>
    <property type="match status" value="1"/>
</dbReference>
<feature type="transmembrane region" description="Helical" evidence="6">
    <location>
        <begin position="150"/>
        <end position="171"/>
    </location>
</feature>
<evidence type="ECO:0000256" key="3">
    <source>
        <dbReference type="ARBA" id="ARBA00022692"/>
    </source>
</evidence>
<dbReference type="KEGG" id="cdo:CDOO_06285"/>
<feature type="transmembrane region" description="Helical" evidence="6">
    <location>
        <begin position="183"/>
        <end position="204"/>
    </location>
</feature>
<dbReference type="PANTHER" id="PTHR30086:SF20">
    <property type="entry name" value="ARGININE EXPORTER PROTEIN ARGO-RELATED"/>
    <property type="match status" value="1"/>
</dbReference>
<protein>
    <submittedName>
        <fullName evidence="7">Lysine transporter LysE</fullName>
    </submittedName>
</protein>
<dbReference type="Pfam" id="PF01810">
    <property type="entry name" value="LysE"/>
    <property type="match status" value="1"/>
</dbReference>
<evidence type="ECO:0000256" key="5">
    <source>
        <dbReference type="ARBA" id="ARBA00023136"/>
    </source>
</evidence>
<feature type="transmembrane region" description="Helical" evidence="6">
    <location>
        <begin position="6"/>
        <end position="30"/>
    </location>
</feature>
<keyword evidence="8" id="KW-1185">Reference proteome</keyword>
<proteinExistence type="predicted"/>
<evidence type="ECO:0000256" key="6">
    <source>
        <dbReference type="SAM" id="Phobius"/>
    </source>
</evidence>
<dbReference type="AlphaFoldDB" id="A0A097IFJ6"/>
<sequence length="205" mass="21651">MSTILAGLILGASLIVAIGPQNLMVITYGIRRQAVTAVILVCFISDIILYIAGTLGVAAVVSAVPWLLDVLRWLGVAFLIVLAAQSAWEAARPKEAALTAAGQAEQTVRQGWVGPVRTILAVTWLNPAAFLDTLVIGGTLSNHYGDTGRWLFVLGAILSSAIWFPLLGYGAAALSGPLSRPNVWRVLKAVVAVMLLIIAVRLALM</sequence>
<accession>A0A097IFJ6</accession>
<dbReference type="eggNOG" id="COG1279">
    <property type="taxonomic scope" value="Bacteria"/>
</dbReference>
<feature type="transmembrane region" description="Helical" evidence="6">
    <location>
        <begin position="37"/>
        <end position="64"/>
    </location>
</feature>
<dbReference type="EMBL" id="CP006764">
    <property type="protein sequence ID" value="AIT60907.1"/>
    <property type="molecule type" value="Genomic_DNA"/>
</dbReference>
<organism evidence="7 8">
    <name type="scientific">Corynebacterium doosanense CAU 212 = DSM 45436</name>
    <dbReference type="NCBI Taxonomy" id="558173"/>
    <lineage>
        <taxon>Bacteria</taxon>
        <taxon>Bacillati</taxon>
        <taxon>Actinomycetota</taxon>
        <taxon>Actinomycetes</taxon>
        <taxon>Mycobacteriales</taxon>
        <taxon>Corynebacteriaceae</taxon>
        <taxon>Corynebacterium</taxon>
    </lineage>
</organism>
<feature type="transmembrane region" description="Helical" evidence="6">
    <location>
        <begin position="70"/>
        <end position="88"/>
    </location>
</feature>
<evidence type="ECO:0000256" key="4">
    <source>
        <dbReference type="ARBA" id="ARBA00022989"/>
    </source>
</evidence>
<dbReference type="GO" id="GO:0015171">
    <property type="term" value="F:amino acid transmembrane transporter activity"/>
    <property type="evidence" value="ECO:0007669"/>
    <property type="project" value="TreeGrafter"/>
</dbReference>
<evidence type="ECO:0000256" key="1">
    <source>
        <dbReference type="ARBA" id="ARBA00004651"/>
    </source>
</evidence>
<dbReference type="STRING" id="558173.CDOO_06285"/>
<evidence type="ECO:0000313" key="8">
    <source>
        <dbReference type="Proteomes" id="UP000029914"/>
    </source>
</evidence>